<reference evidence="2 3" key="1">
    <citation type="submission" date="2007-10" db="EMBL/GenBank/DDBJ databases">
        <title>Complete sequence of Desulfococcus oleovorans Hxd3.</title>
        <authorList>
            <consortium name="US DOE Joint Genome Institute"/>
            <person name="Copeland A."/>
            <person name="Lucas S."/>
            <person name="Lapidus A."/>
            <person name="Barry K."/>
            <person name="Glavina del Rio T."/>
            <person name="Dalin E."/>
            <person name="Tice H."/>
            <person name="Pitluck S."/>
            <person name="Kiss H."/>
            <person name="Brettin T."/>
            <person name="Bruce D."/>
            <person name="Detter J.C."/>
            <person name="Han C."/>
            <person name="Schmutz J."/>
            <person name="Larimer F."/>
            <person name="Land M."/>
            <person name="Hauser L."/>
            <person name="Kyrpides N."/>
            <person name="Kim E."/>
            <person name="Wawrik B."/>
            <person name="Richardson P."/>
        </authorList>
    </citation>
    <scope>NUCLEOTIDE SEQUENCE [LARGE SCALE GENOMIC DNA]</scope>
    <source>
        <strain evidence="3">DSM 6200 / JCM 39069 / Hxd3</strain>
    </source>
</reference>
<accession>A8ZXT8</accession>
<dbReference type="EMBL" id="CP000859">
    <property type="protein sequence ID" value="ABW68565.1"/>
    <property type="molecule type" value="Genomic_DNA"/>
</dbReference>
<sequence>MFKTSKWLMVTAAVMLCLPVAASAFQVGDLKIGGAIRANYTIGDYDPILDRSSRAQEDGGTVALDTFRINLDYAHAQWVAKAEYRFYPGYGNNNHDGYHFPHTGWIGYNFDNDSQVQVGLNRVPFGPTAYGVSQSWMFDQHYYVGLADDMDLGVKYTKPMDNLTLDFGYYVSDEGTHNGANFSKDSVRYSYDVVDETGQGYEERHQFNVRAIYTVAGDSVSTDLGASLQYGLLESNGIQDDGDHMAASVHAVATMGNFKLAPQLTYYNYDVDAAQPLGTDKLVQMGAFDFPTLIAAEAFIPAVSLSYKIDTPGVEWLDYVLPYVEYSAIMKTESDFNDSEMAVVGAAWANGGWYIYTDLAFSNGNDFVGNEVGYGTSPGPAWASNRFGANTTNAWEYRGNINFGYYF</sequence>
<proteinExistence type="predicted"/>
<feature type="chain" id="PRO_5002731433" evidence="1">
    <location>
        <begin position="25"/>
        <end position="407"/>
    </location>
</feature>
<dbReference type="AlphaFoldDB" id="A8ZXT8"/>
<name>A8ZXT8_DESOH</name>
<protein>
    <submittedName>
        <fullName evidence="2">Uncharacterized protein</fullName>
    </submittedName>
</protein>
<dbReference type="RefSeq" id="WP_012176176.1">
    <property type="nucleotide sequence ID" value="NC_009943.1"/>
</dbReference>
<dbReference type="KEGG" id="dol:Dole_2762"/>
<gene>
    <name evidence="2" type="ordered locus">Dole_2762</name>
</gene>
<dbReference type="SUPFAM" id="SSF56935">
    <property type="entry name" value="Porins"/>
    <property type="match status" value="1"/>
</dbReference>
<dbReference type="eggNOG" id="COG3746">
    <property type="taxonomic scope" value="Bacteria"/>
</dbReference>
<keyword evidence="3" id="KW-1185">Reference proteome</keyword>
<organism evidence="2 3">
    <name type="scientific">Desulfosudis oleivorans (strain DSM 6200 / JCM 39069 / Hxd3)</name>
    <name type="common">Desulfococcus oleovorans</name>
    <dbReference type="NCBI Taxonomy" id="96561"/>
    <lineage>
        <taxon>Bacteria</taxon>
        <taxon>Pseudomonadati</taxon>
        <taxon>Thermodesulfobacteriota</taxon>
        <taxon>Desulfobacteria</taxon>
        <taxon>Desulfobacterales</taxon>
        <taxon>Desulfosudaceae</taxon>
        <taxon>Desulfosudis</taxon>
    </lineage>
</organism>
<evidence type="ECO:0000256" key="1">
    <source>
        <dbReference type="SAM" id="SignalP"/>
    </source>
</evidence>
<evidence type="ECO:0000313" key="3">
    <source>
        <dbReference type="Proteomes" id="UP000008561"/>
    </source>
</evidence>
<dbReference type="STRING" id="96561.Dole_2762"/>
<keyword evidence="1" id="KW-0732">Signal</keyword>
<dbReference type="HOGENOM" id="CLU_043009_1_1_7"/>
<dbReference type="OrthoDB" id="625456at2"/>
<dbReference type="Proteomes" id="UP000008561">
    <property type="component" value="Chromosome"/>
</dbReference>
<feature type="signal peptide" evidence="1">
    <location>
        <begin position="1"/>
        <end position="24"/>
    </location>
</feature>
<evidence type="ECO:0000313" key="2">
    <source>
        <dbReference type="EMBL" id="ABW68565.1"/>
    </source>
</evidence>